<evidence type="ECO:0000256" key="12">
    <source>
        <dbReference type="ARBA" id="ARBA00023268"/>
    </source>
</evidence>
<dbReference type="GO" id="GO:0061598">
    <property type="term" value="F:molybdopterin adenylyltransferase activity"/>
    <property type="evidence" value="ECO:0007669"/>
    <property type="project" value="UniProtKB-UniRule"/>
</dbReference>
<keyword evidence="8" id="KW-0547">Nucleotide-binding</keyword>
<evidence type="ECO:0000256" key="1">
    <source>
        <dbReference type="ARBA" id="ARBA00001946"/>
    </source>
</evidence>
<feature type="domain" description="MoaB/Mog" evidence="14">
    <location>
        <begin position="414"/>
        <end position="557"/>
    </location>
</feature>
<dbReference type="GO" id="GO:0072579">
    <property type="term" value="P:glycine receptor clustering"/>
    <property type="evidence" value="ECO:0007669"/>
    <property type="project" value="TreeGrafter"/>
</dbReference>
<dbReference type="EMBL" id="JAZDUA010000040">
    <property type="protein sequence ID" value="KAK7871422.1"/>
    <property type="molecule type" value="Genomic_DNA"/>
</dbReference>
<keyword evidence="6 13" id="KW-0808">Transferase</keyword>
<reference evidence="15 16" key="1">
    <citation type="submission" date="2024-03" db="EMBL/GenBank/DDBJ databases">
        <title>The genome assembly and annotation of the cricket Gryllus longicercus Weissman &amp; Gray.</title>
        <authorList>
            <person name="Szrajer S."/>
            <person name="Gray D."/>
            <person name="Ylla G."/>
        </authorList>
    </citation>
    <scope>NUCLEOTIDE SEQUENCE [LARGE SCALE GENOMIC DNA]</scope>
    <source>
        <strain evidence="15">DAG 2021-001</strain>
        <tissue evidence="15">Whole body minus gut</tissue>
    </source>
</reference>
<evidence type="ECO:0000256" key="13">
    <source>
        <dbReference type="RuleBase" id="RU365090"/>
    </source>
</evidence>
<comment type="similarity">
    <text evidence="3">In the N-terminal section; belongs to the MoaB/Mog family.</text>
</comment>
<dbReference type="GO" id="GO:0046872">
    <property type="term" value="F:metal ion binding"/>
    <property type="evidence" value="ECO:0007669"/>
    <property type="project" value="UniProtKB-UniRule"/>
</dbReference>
<dbReference type="GO" id="GO:0099634">
    <property type="term" value="C:postsynaptic specialization membrane"/>
    <property type="evidence" value="ECO:0007669"/>
    <property type="project" value="GOC"/>
</dbReference>
<dbReference type="GO" id="GO:0005524">
    <property type="term" value="F:ATP binding"/>
    <property type="evidence" value="ECO:0007669"/>
    <property type="project" value="UniProtKB-UniRule"/>
</dbReference>
<keyword evidence="9" id="KW-0067">ATP-binding</keyword>
<dbReference type="SUPFAM" id="SSF53218">
    <property type="entry name" value="Molybdenum cofactor biosynthesis proteins"/>
    <property type="match status" value="2"/>
</dbReference>
<evidence type="ECO:0000256" key="9">
    <source>
        <dbReference type="ARBA" id="ARBA00022840"/>
    </source>
</evidence>
<organism evidence="15 16">
    <name type="scientific">Gryllus longicercus</name>
    <dbReference type="NCBI Taxonomy" id="2509291"/>
    <lineage>
        <taxon>Eukaryota</taxon>
        <taxon>Metazoa</taxon>
        <taxon>Ecdysozoa</taxon>
        <taxon>Arthropoda</taxon>
        <taxon>Hexapoda</taxon>
        <taxon>Insecta</taxon>
        <taxon>Pterygota</taxon>
        <taxon>Neoptera</taxon>
        <taxon>Polyneoptera</taxon>
        <taxon>Orthoptera</taxon>
        <taxon>Ensifera</taxon>
        <taxon>Gryllidea</taxon>
        <taxon>Grylloidea</taxon>
        <taxon>Gryllidae</taxon>
        <taxon>Gryllinae</taxon>
        <taxon>Gryllus</taxon>
    </lineage>
</organism>
<comment type="similarity">
    <text evidence="4">In the C-terminal section; belongs to the MoeA family.</text>
</comment>
<dbReference type="NCBIfam" id="TIGR00177">
    <property type="entry name" value="molyb_syn"/>
    <property type="match status" value="2"/>
</dbReference>
<dbReference type="PROSITE" id="PS01079">
    <property type="entry name" value="MOCF_BIOSYNTHESIS_2"/>
    <property type="match status" value="1"/>
</dbReference>
<sequence>MADANSITFGILTVSDRCFQGLAEDKSGPNLGKLVEALVPGARVVKRSCVPDEEDEIVRVLETWVDADNLDVVVTTGGTGFSPRDVTPEATLRVVSRLAPGLSVAMTQRSLDITPLAMLSRAVCGLRGGSLIINLPGSTKGSQECFEAVAMAVPHAVALARNRQMAHAAHSAHSPAHKADSRLAQYPPGHRHSCGRQHTATHTHVHTCGHRADGDGEVDPDLVARRLRESPFPMLPVPDAQQLMLAEAIVLGTEAVPVAQALGRVLAQTAHARESLPPFPASLKDGYAVVAADGSGPRLVVAAAAAGHEDPELCIQPGQCARINTGAALPAGADAVVQVEDTRLLKEADGGRTEVEIEILTKPTRGLDVRPLGSDIVVGQTVLHKGTVLGPAEIGLVCAVGLSEVMVHRQPRVAVLSTGDELQDAAQPLAPGRIRDTNRPTLQALLAQNGFATLDMGIARDNRESMLTNLQEALRQAEVVVTSGSVSMGDRDFLKQVLTNDLGATIHFGRINMKPGKPTTFATLLFEGQKRFVLGLPGNPVSATVTGHLFLIPLLKQLAGHHNPLPTVVKATIEGDYPLDPRPEYHRVMLTWSSDKLLPVAKSTGSQASSRLLSMASSNALLVLPAVSETCKVLRSGSTVDALLLAVR</sequence>
<feature type="domain" description="MoaB/Mog" evidence="14">
    <location>
        <begin position="10"/>
        <end position="156"/>
    </location>
</feature>
<evidence type="ECO:0000256" key="4">
    <source>
        <dbReference type="ARBA" id="ARBA00008339"/>
    </source>
</evidence>
<dbReference type="GO" id="GO:0007529">
    <property type="term" value="P:establishment of synaptic specificity at neuromuscular junction"/>
    <property type="evidence" value="ECO:0007669"/>
    <property type="project" value="TreeGrafter"/>
</dbReference>
<comment type="caution">
    <text evidence="15">The sequence shown here is derived from an EMBL/GenBank/DDBJ whole genome shotgun (WGS) entry which is preliminary data.</text>
</comment>
<dbReference type="InterPro" id="IPR038987">
    <property type="entry name" value="MoeA-like"/>
</dbReference>
<keyword evidence="12" id="KW-0511">Multifunctional enzyme</keyword>
<comment type="catalytic activity">
    <reaction evidence="13">
        <text>adenylyl-molybdopterin + molybdate = Mo-molybdopterin + AMP + H(+)</text>
        <dbReference type="Rhea" id="RHEA:35047"/>
        <dbReference type="ChEBI" id="CHEBI:15378"/>
        <dbReference type="ChEBI" id="CHEBI:36264"/>
        <dbReference type="ChEBI" id="CHEBI:62727"/>
        <dbReference type="ChEBI" id="CHEBI:71302"/>
        <dbReference type="ChEBI" id="CHEBI:456215"/>
    </reaction>
</comment>
<dbReference type="InterPro" id="IPR036425">
    <property type="entry name" value="MoaB/Mog-like_dom_sf"/>
</dbReference>
<evidence type="ECO:0000256" key="7">
    <source>
        <dbReference type="ARBA" id="ARBA00022723"/>
    </source>
</evidence>
<accession>A0AAN9ZDX0</accession>
<keyword evidence="11 13" id="KW-0501">Molybdenum cofactor biosynthesis</keyword>
<dbReference type="Gene3D" id="3.40.980.10">
    <property type="entry name" value="MoaB/Mog-like domain"/>
    <property type="match status" value="2"/>
</dbReference>
<evidence type="ECO:0000256" key="11">
    <source>
        <dbReference type="ARBA" id="ARBA00023150"/>
    </source>
</evidence>
<dbReference type="CDD" id="cd00886">
    <property type="entry name" value="MogA_MoaB"/>
    <property type="match status" value="1"/>
</dbReference>
<dbReference type="GO" id="GO:0098970">
    <property type="term" value="P:postsynaptic neurotransmitter receptor diffusion trapping"/>
    <property type="evidence" value="ECO:0007669"/>
    <property type="project" value="TreeGrafter"/>
</dbReference>
<keyword evidence="16" id="KW-1185">Reference proteome</keyword>
<dbReference type="FunFam" id="3.40.980.10:FF:000002">
    <property type="entry name" value="Molybdopterin molybdenumtransferase"/>
    <property type="match status" value="1"/>
</dbReference>
<evidence type="ECO:0000259" key="14">
    <source>
        <dbReference type="SMART" id="SM00852"/>
    </source>
</evidence>
<keyword evidence="7 13" id="KW-0479">Metal-binding</keyword>
<dbReference type="GO" id="GO:0097112">
    <property type="term" value="P:gamma-aminobutyric acid receptor clustering"/>
    <property type="evidence" value="ECO:0007669"/>
    <property type="project" value="TreeGrafter"/>
</dbReference>
<dbReference type="FunFam" id="2.170.190.11:FF:000001">
    <property type="entry name" value="Molybdopterin molybdenumtransferase"/>
    <property type="match status" value="1"/>
</dbReference>
<dbReference type="CDD" id="cd00887">
    <property type="entry name" value="MoeA"/>
    <property type="match status" value="1"/>
</dbReference>
<evidence type="ECO:0000256" key="5">
    <source>
        <dbReference type="ARBA" id="ARBA00022505"/>
    </source>
</evidence>
<dbReference type="FunFam" id="3.40.980.10:FF:000001">
    <property type="entry name" value="Molybdopterin molybdenumtransferase"/>
    <property type="match status" value="1"/>
</dbReference>
<evidence type="ECO:0000256" key="10">
    <source>
        <dbReference type="ARBA" id="ARBA00022842"/>
    </source>
</evidence>
<dbReference type="InterPro" id="IPR036688">
    <property type="entry name" value="MoeA_C_domain_IV_sf"/>
</dbReference>
<dbReference type="GO" id="GO:0030425">
    <property type="term" value="C:dendrite"/>
    <property type="evidence" value="ECO:0007669"/>
    <property type="project" value="TreeGrafter"/>
</dbReference>
<dbReference type="InterPro" id="IPR001453">
    <property type="entry name" value="MoaB/Mog_dom"/>
</dbReference>
<dbReference type="SMART" id="SM00852">
    <property type="entry name" value="MoCF_biosynth"/>
    <property type="match status" value="2"/>
</dbReference>
<dbReference type="InterPro" id="IPR005111">
    <property type="entry name" value="MoeA_C_domain_IV"/>
</dbReference>
<comment type="catalytic activity">
    <reaction evidence="13">
        <text>molybdopterin + ATP + H(+) = adenylyl-molybdopterin + diphosphate</text>
        <dbReference type="Rhea" id="RHEA:31331"/>
        <dbReference type="ChEBI" id="CHEBI:15378"/>
        <dbReference type="ChEBI" id="CHEBI:30616"/>
        <dbReference type="ChEBI" id="CHEBI:33019"/>
        <dbReference type="ChEBI" id="CHEBI:58698"/>
        <dbReference type="ChEBI" id="CHEBI:62727"/>
    </reaction>
</comment>
<comment type="function">
    <text evidence="13">Catalyzes two steps in the biosynthesis of the molybdenum cofactor. In the first step, molybdopterin is adenylated. Subsequently, molybdate is inserted into adenylated molybdopterin and AMP is released.</text>
</comment>
<dbReference type="Gene3D" id="2.170.190.11">
    <property type="entry name" value="Molybdopterin biosynthesis moea protein, domain 3"/>
    <property type="match status" value="1"/>
</dbReference>
<dbReference type="Proteomes" id="UP001378592">
    <property type="component" value="Unassembled WGS sequence"/>
</dbReference>
<dbReference type="PROSITE" id="PS01078">
    <property type="entry name" value="MOCF_BIOSYNTHESIS_1"/>
    <property type="match status" value="1"/>
</dbReference>
<dbReference type="InterPro" id="IPR008284">
    <property type="entry name" value="MoCF_biosynth_CS"/>
</dbReference>
<comment type="cofactor">
    <cofactor evidence="1 13">
        <name>Mg(2+)</name>
        <dbReference type="ChEBI" id="CHEBI:18420"/>
    </cofactor>
</comment>
<keyword evidence="5 13" id="KW-0500">Molybdenum</keyword>
<comment type="pathway">
    <text evidence="2 13">Cofactor biosynthesis; molybdopterin biosynthesis.</text>
</comment>
<dbReference type="Gene3D" id="2.40.340.10">
    <property type="entry name" value="MoeA, C-terminal, domain IV"/>
    <property type="match status" value="1"/>
</dbReference>
<keyword evidence="10 13" id="KW-0460">Magnesium</keyword>
<dbReference type="PANTHER" id="PTHR10192">
    <property type="entry name" value="MOLYBDOPTERIN BIOSYNTHESIS PROTEIN"/>
    <property type="match status" value="1"/>
</dbReference>
<dbReference type="GO" id="GO:0061599">
    <property type="term" value="F:molybdopterin molybdotransferase activity"/>
    <property type="evidence" value="ECO:0007669"/>
    <property type="project" value="UniProtKB-UniRule"/>
</dbReference>
<evidence type="ECO:0000256" key="2">
    <source>
        <dbReference type="ARBA" id="ARBA00005046"/>
    </source>
</evidence>
<dbReference type="InterPro" id="IPR036135">
    <property type="entry name" value="MoeA_linker/N_sf"/>
</dbReference>
<gene>
    <name evidence="15" type="ORF">R5R35_006122</name>
</gene>
<evidence type="ECO:0000313" key="16">
    <source>
        <dbReference type="Proteomes" id="UP001378592"/>
    </source>
</evidence>
<comment type="similarity">
    <text evidence="13">Belongs to the MoeA family.</text>
</comment>
<dbReference type="AlphaFoldDB" id="A0AAN9ZDX0"/>
<name>A0AAN9ZDX0_9ORTH</name>
<dbReference type="GO" id="GO:0006777">
    <property type="term" value="P:Mo-molybdopterin cofactor biosynthetic process"/>
    <property type="evidence" value="ECO:0007669"/>
    <property type="project" value="UniProtKB-UniRule"/>
</dbReference>
<evidence type="ECO:0000256" key="8">
    <source>
        <dbReference type="ARBA" id="ARBA00022741"/>
    </source>
</evidence>
<evidence type="ECO:0000256" key="3">
    <source>
        <dbReference type="ARBA" id="ARBA00007589"/>
    </source>
</evidence>
<dbReference type="Gene3D" id="3.90.105.10">
    <property type="entry name" value="Molybdopterin biosynthesis moea protein, domain 2"/>
    <property type="match status" value="1"/>
</dbReference>
<dbReference type="NCBIfam" id="NF045515">
    <property type="entry name" value="Glp_gephyrin"/>
    <property type="match status" value="1"/>
</dbReference>
<dbReference type="SUPFAM" id="SSF63867">
    <property type="entry name" value="MoeA C-terminal domain-like"/>
    <property type="match status" value="1"/>
</dbReference>
<dbReference type="PANTHER" id="PTHR10192:SF5">
    <property type="entry name" value="GEPHYRIN"/>
    <property type="match status" value="1"/>
</dbReference>
<evidence type="ECO:0000256" key="6">
    <source>
        <dbReference type="ARBA" id="ARBA00022679"/>
    </source>
</evidence>
<evidence type="ECO:0000313" key="15">
    <source>
        <dbReference type="EMBL" id="KAK7871422.1"/>
    </source>
</evidence>
<dbReference type="InterPro" id="IPR005110">
    <property type="entry name" value="MoeA_linker/N"/>
</dbReference>
<protein>
    <recommendedName>
        <fullName evidence="14">MoaB/Mog domain-containing protein</fullName>
    </recommendedName>
</protein>
<dbReference type="Pfam" id="PF03453">
    <property type="entry name" value="MoeA_N"/>
    <property type="match status" value="1"/>
</dbReference>
<proteinExistence type="inferred from homology"/>
<dbReference type="SUPFAM" id="SSF63882">
    <property type="entry name" value="MoeA N-terminal region -like"/>
    <property type="match status" value="1"/>
</dbReference>
<dbReference type="Pfam" id="PF00994">
    <property type="entry name" value="MoCF_biosynth"/>
    <property type="match status" value="2"/>
</dbReference>
<dbReference type="GO" id="GO:0005829">
    <property type="term" value="C:cytosol"/>
    <property type="evidence" value="ECO:0007669"/>
    <property type="project" value="TreeGrafter"/>
</dbReference>
<dbReference type="Pfam" id="PF03454">
    <property type="entry name" value="MoeA_C"/>
    <property type="match status" value="1"/>
</dbReference>